<evidence type="ECO:0000313" key="3">
    <source>
        <dbReference type="Proteomes" id="UP001221686"/>
    </source>
</evidence>
<dbReference type="InterPro" id="IPR036249">
    <property type="entry name" value="Thioredoxin-like_sf"/>
</dbReference>
<dbReference type="PANTHER" id="PTHR43968:SF6">
    <property type="entry name" value="GLUTATHIONE S-TRANSFERASE OMEGA"/>
    <property type="match status" value="1"/>
</dbReference>
<evidence type="ECO:0000313" key="2">
    <source>
        <dbReference type="EMBL" id="MDC0722038.1"/>
    </source>
</evidence>
<dbReference type="Proteomes" id="UP001221686">
    <property type="component" value="Unassembled WGS sequence"/>
</dbReference>
<reference evidence="2 3" key="1">
    <citation type="submission" date="2022-11" db="EMBL/GenBank/DDBJ databases">
        <title>Minimal conservation of predation-associated metabolite biosynthetic gene clusters underscores biosynthetic potential of Myxococcota including descriptions for ten novel species: Archangium lansinium sp. nov., Myxococcus landrumus sp. nov., Nannocystis bai.</title>
        <authorList>
            <person name="Ahearne A."/>
            <person name="Stevens C."/>
            <person name="Dowd S."/>
        </authorList>
    </citation>
    <scope>NUCLEOTIDE SEQUENCE [LARGE SCALE GENOMIC DNA]</scope>
    <source>
        <strain evidence="2 3">BB15-2</strain>
    </source>
</reference>
<dbReference type="SUPFAM" id="SSF47616">
    <property type="entry name" value="GST C-terminal domain-like"/>
    <property type="match status" value="1"/>
</dbReference>
<name>A0ABT5E9B2_9BACT</name>
<sequence length="268" mass="29583">MSRSGAPLRLITIGFSHYCEKARWALDHAGLDYVEDDHVPILHFAANRAAGAKRTVPALVTPRGVLGESSDILRFADEHLPGERKLFPAEPALRAEVERLVTLFDRSLGPAVRRVAYAHMFGDRGRTRDLVTSTGPAWERRIGRLLTVPMQALMRRALGLYPGPTARSQARLDEIYVEVAALLQDGRRFLVGDRFTAADLTFAALSGPALMTPRYGYPLPLDRLTPAAADWAARTRATPAGQFALRLFTEERPPVRAQGRSDMSEKTG</sequence>
<dbReference type="PANTHER" id="PTHR43968">
    <property type="match status" value="1"/>
</dbReference>
<comment type="caution">
    <text evidence="2">The sequence shown here is derived from an EMBL/GenBank/DDBJ whole genome shotgun (WGS) entry which is preliminary data.</text>
</comment>
<dbReference type="Gene3D" id="3.40.30.10">
    <property type="entry name" value="Glutaredoxin"/>
    <property type="match status" value="1"/>
</dbReference>
<dbReference type="CDD" id="cd00570">
    <property type="entry name" value="GST_N_family"/>
    <property type="match status" value="1"/>
</dbReference>
<gene>
    <name evidence="2" type="ORF">POL25_34345</name>
</gene>
<accession>A0ABT5E9B2</accession>
<feature type="domain" description="GST N-terminal" evidence="1">
    <location>
        <begin position="10"/>
        <end position="83"/>
    </location>
</feature>
<evidence type="ECO:0000259" key="1">
    <source>
        <dbReference type="Pfam" id="PF13417"/>
    </source>
</evidence>
<dbReference type="SUPFAM" id="SSF52833">
    <property type="entry name" value="Thioredoxin-like"/>
    <property type="match status" value="1"/>
</dbReference>
<dbReference type="InterPro" id="IPR004045">
    <property type="entry name" value="Glutathione_S-Trfase_N"/>
</dbReference>
<dbReference type="InterPro" id="IPR050983">
    <property type="entry name" value="GST_Omega/HSP26"/>
</dbReference>
<dbReference type="EMBL" id="JAQNDL010000003">
    <property type="protein sequence ID" value="MDC0722038.1"/>
    <property type="molecule type" value="Genomic_DNA"/>
</dbReference>
<protein>
    <submittedName>
        <fullName evidence="2">Glutathione S-transferase</fullName>
    </submittedName>
</protein>
<dbReference type="RefSeq" id="WP_272090538.1">
    <property type="nucleotide sequence ID" value="NZ_JAQNDL010000003.1"/>
</dbReference>
<proteinExistence type="predicted"/>
<keyword evidence="3" id="KW-1185">Reference proteome</keyword>
<dbReference type="InterPro" id="IPR036282">
    <property type="entry name" value="Glutathione-S-Trfase_C_sf"/>
</dbReference>
<organism evidence="2 3">
    <name type="scientific">Nannocystis bainbridge</name>
    <dbReference type="NCBI Taxonomy" id="2995303"/>
    <lineage>
        <taxon>Bacteria</taxon>
        <taxon>Pseudomonadati</taxon>
        <taxon>Myxococcota</taxon>
        <taxon>Polyangia</taxon>
        <taxon>Nannocystales</taxon>
        <taxon>Nannocystaceae</taxon>
        <taxon>Nannocystis</taxon>
    </lineage>
</organism>
<dbReference type="CDD" id="cd00299">
    <property type="entry name" value="GST_C_family"/>
    <property type="match status" value="1"/>
</dbReference>
<dbReference type="Gene3D" id="1.20.1050.10">
    <property type="match status" value="1"/>
</dbReference>
<dbReference type="Pfam" id="PF13417">
    <property type="entry name" value="GST_N_3"/>
    <property type="match status" value="1"/>
</dbReference>